<feature type="region of interest" description="Disordered" evidence="1">
    <location>
        <begin position="1231"/>
        <end position="1257"/>
    </location>
</feature>
<feature type="compositionally biased region" description="Polar residues" evidence="1">
    <location>
        <begin position="573"/>
        <end position="587"/>
    </location>
</feature>
<evidence type="ECO:0000313" key="3">
    <source>
        <dbReference type="Proteomes" id="UP000829291"/>
    </source>
</evidence>
<evidence type="ECO:0000313" key="4">
    <source>
        <dbReference type="RefSeq" id="XP_046599887.1"/>
    </source>
</evidence>
<sequence length="1643" mass="169717">MKLFLAIFLLAAAFAAPSERTKTDVLFGDNHPDVPSVYSGAQSVDTGTSSGSFTDNKNFESPKSNVAAVKSTVDANEAKRTGVEVPQQAAPIEESNTALPKDESVIPVKNEGVSSTSTLEQGQSVEFEQGIVKPTEESKVELKSAEVNAEPAQITAVKTDSEIVEPTNKAQVKAKTAKSLDISAQKEPASTAEKAVKSGDGIKVEFGSASLNAPAGRSTFGAAPTPFQSNFGTPYGPGFGSGYRSPLADQSYYSSGFNAGPGYTPGFNSFGQNRYDPAFNRGFDSFGFGAKEPAKSSDTATVEVKSVSSEASADASTSAVKSAVADDSTAKAPASNFEAATAGVTSPFQTKFSSPAVPVFGSGYRSPFAGQSYHPSAFGAVSGYTPGFNTFGQNRYNPAFNRGFDSFGFGAKEPAKSSDTATVEVKSVSSEASADASTSAVKSAVADDSTAKAPASNFEAATAGVTSPFQTKFSSPAVPVFGSGYRSPFAGQSYHPSAFGAVSGYTPGFNTFGQNRYDPAFNRGFDSFGFGAKESTKSSDTAKVEVKSVGSDNLKDTAKTAVETASVKDNAPTEVQSADANKSAEASTSDKDNSLAQVPATDAAKPTVESAPVSNSPIDGVAYSGAAVQSVPVTSVSSAGVLSSGFSKAAVQSAVKDSDAGLTTSTVVAPFQSTVDSSLNSQVAAATPVKSDDAPTTEAKPASSGSVADKEKDSVQAVSSPSVTSNVATSSQSKFGSPGASTFVSGYRPTFPSQSFNQYPYGAAPGYNSGFNTFGYNKYNPTVYPGYSFSSSGAQESVKSADATATEAKPASSGAVADKEKDSVQAVSSPSVTSNVATSSQSKFGSPGASTFVSGYRPTFPSQSFNQYPYGAAPGYNSGFNTFGYNKYNPTVYPGYSFSSSGAQESVKSADATATEAKPASSGAVADKEKDSVQAVSSPSVTSNVATSSQSKFGSPGASTFVSGYRPTFPSQSFNQYPYGAAPGYNSGFNTFGYNKYNPTVYPGYSFSSSGAQESVKSADATATEAKPASSGAVADKEKDSVQAVSSPSVTSNVATSSQSKFGSPGASTFVSGYRPTFPSQSFNQYPYGAAPGYNSGFNTFGYNKYNPTVYPGYSFSSSGAQESVKSADAPATEAKPASSGAVADKEKDSVQAVSSPSVTSNVATSSQSKFGSPGASTFVSVYRPTFPSQSFNQYPYGAAPGYNSGFNTFGYNKYNPTVYPGFSFTPSGAQKTVKSADTPATEAKPANSGAAADNEKVSIPAVSSPSVTSNVAASSQSKFGAPGASTFVSGYGPTFPSQSFNQYHYGAAPAYNSGFNTFGYNKYNPTVYPGYSFSSSGAQESVKSADAPATEAKPASSGAVADNEKASVPAVSSSSVTSNVATSSQSKFGSPGASTFVSGYRPTFPSQSFNQYPYGAAPGYNSAFNTFGYNKYNPTVYPGYSITPFGTKESAKFADKVSSEVKPTGNESPAESEKATDGSNNAKDIYHTAAFGAVSPYTPGYNAYNNAIGTNYGPSVHSAYPGFGSYDGSYRHNNFYGRPENYQGYQGYFGADNPAYPFARITDSHLPAGVKQQYYIDHAKAVPYQQPFQYRTGAPTAIAASFTETKPTSSTFQFNREESNTSSAVQQVSQSQEQNLKSSQSL</sequence>
<feature type="chain" id="PRO_5045745547" evidence="2">
    <location>
        <begin position="16"/>
        <end position="1643"/>
    </location>
</feature>
<keyword evidence="2" id="KW-0732">Signal</keyword>
<name>A0ABM3GHZ5_NEOLC</name>
<organism evidence="3 4">
    <name type="scientific">Neodiprion lecontei</name>
    <name type="common">Redheaded pine sawfly</name>
    <dbReference type="NCBI Taxonomy" id="441921"/>
    <lineage>
        <taxon>Eukaryota</taxon>
        <taxon>Metazoa</taxon>
        <taxon>Ecdysozoa</taxon>
        <taxon>Arthropoda</taxon>
        <taxon>Hexapoda</taxon>
        <taxon>Insecta</taxon>
        <taxon>Pterygota</taxon>
        <taxon>Neoptera</taxon>
        <taxon>Endopterygota</taxon>
        <taxon>Hymenoptera</taxon>
        <taxon>Tenthredinoidea</taxon>
        <taxon>Diprionidae</taxon>
        <taxon>Diprioninae</taxon>
        <taxon>Neodiprion</taxon>
    </lineage>
</organism>
<feature type="region of interest" description="Disordered" evidence="1">
    <location>
        <begin position="1125"/>
        <end position="1173"/>
    </location>
</feature>
<dbReference type="Proteomes" id="UP000829291">
    <property type="component" value="Chromosome 6"/>
</dbReference>
<accession>A0ABM3GHZ5</accession>
<feature type="compositionally biased region" description="Polar residues" evidence="1">
    <location>
        <begin position="1043"/>
        <end position="1066"/>
    </location>
</feature>
<feature type="region of interest" description="Disordered" evidence="1">
    <location>
        <begin position="1019"/>
        <end position="1066"/>
    </location>
</feature>
<feature type="region of interest" description="Disordered" evidence="1">
    <location>
        <begin position="1345"/>
        <end position="1365"/>
    </location>
</feature>
<evidence type="ECO:0000256" key="2">
    <source>
        <dbReference type="SAM" id="SignalP"/>
    </source>
</evidence>
<protein>
    <submittedName>
        <fullName evidence="4">Hornerin isoform X1</fullName>
    </submittedName>
</protein>
<feature type="region of interest" description="Disordered" evidence="1">
    <location>
        <begin position="801"/>
        <end position="847"/>
    </location>
</feature>
<feature type="region of interest" description="Disordered" evidence="1">
    <location>
        <begin position="563"/>
        <end position="613"/>
    </location>
</feature>
<feature type="compositionally biased region" description="Polar residues" evidence="1">
    <location>
        <begin position="934"/>
        <end position="956"/>
    </location>
</feature>
<dbReference type="GeneID" id="107216766"/>
<proteinExistence type="predicted"/>
<feature type="compositionally biased region" description="Polar residues" evidence="1">
    <location>
        <begin position="716"/>
        <end position="739"/>
    </location>
</feature>
<keyword evidence="3" id="KW-1185">Reference proteome</keyword>
<dbReference type="RefSeq" id="XP_046599887.1">
    <property type="nucleotide sequence ID" value="XM_046743931.1"/>
</dbReference>
<gene>
    <name evidence="4" type="primary">LOC107216766</name>
</gene>
<reference evidence="4" key="1">
    <citation type="submission" date="2025-08" db="UniProtKB">
        <authorList>
            <consortium name="RefSeq"/>
        </authorList>
    </citation>
    <scope>IDENTIFICATION</scope>
    <source>
        <tissue evidence="4">Thorax and Abdomen</tissue>
    </source>
</reference>
<feature type="compositionally biased region" description="Polar residues" evidence="1">
    <location>
        <begin position="825"/>
        <end position="847"/>
    </location>
</feature>
<feature type="region of interest" description="Disordered" evidence="1">
    <location>
        <begin position="686"/>
        <end position="739"/>
    </location>
</feature>
<evidence type="ECO:0000256" key="1">
    <source>
        <dbReference type="SAM" id="MobiDB-lite"/>
    </source>
</evidence>
<feature type="compositionally biased region" description="Low complexity" evidence="1">
    <location>
        <begin position="1621"/>
        <end position="1636"/>
    </location>
</feature>
<feature type="region of interest" description="Disordered" evidence="1">
    <location>
        <begin position="1457"/>
        <end position="1482"/>
    </location>
</feature>
<feature type="region of interest" description="Disordered" evidence="1">
    <location>
        <begin position="910"/>
        <end position="956"/>
    </location>
</feature>
<feature type="compositionally biased region" description="Polar residues" evidence="1">
    <location>
        <begin position="1152"/>
        <end position="1173"/>
    </location>
</feature>
<feature type="region of interest" description="Disordered" evidence="1">
    <location>
        <begin position="1610"/>
        <end position="1643"/>
    </location>
</feature>
<feature type="signal peptide" evidence="2">
    <location>
        <begin position="1"/>
        <end position="15"/>
    </location>
</feature>